<dbReference type="OrthoDB" id="2065126at2"/>
<protein>
    <submittedName>
        <fullName evidence="1">Uncharacterized protein</fullName>
    </submittedName>
</protein>
<proteinExistence type="predicted"/>
<organism evidence="1 2">
    <name type="scientific">Lentibacillus cibarius</name>
    <dbReference type="NCBI Taxonomy" id="2583219"/>
    <lineage>
        <taxon>Bacteria</taxon>
        <taxon>Bacillati</taxon>
        <taxon>Bacillota</taxon>
        <taxon>Bacilli</taxon>
        <taxon>Bacillales</taxon>
        <taxon>Bacillaceae</taxon>
        <taxon>Lentibacillus</taxon>
    </lineage>
</organism>
<comment type="caution">
    <text evidence="1">The sequence shown here is derived from an EMBL/GenBank/DDBJ whole genome shotgun (WGS) entry which is preliminary data.</text>
</comment>
<gene>
    <name evidence="1" type="ORF">FFL34_06685</name>
</gene>
<dbReference type="AlphaFoldDB" id="A0A5S3R7H8"/>
<name>A0A5S3R7H8_9BACI</name>
<evidence type="ECO:0000313" key="1">
    <source>
        <dbReference type="EMBL" id="TMN21833.1"/>
    </source>
</evidence>
<dbReference type="Proteomes" id="UP000306980">
    <property type="component" value="Unassembled WGS sequence"/>
</dbReference>
<reference evidence="1 2" key="1">
    <citation type="submission" date="2019-05" db="EMBL/GenBank/DDBJ databases">
        <title>Genomic analysis of Lentibacillus sp. NKC220-2.</title>
        <authorList>
            <person name="Oh Y.J."/>
        </authorList>
    </citation>
    <scope>NUCLEOTIDE SEQUENCE [LARGE SCALE GENOMIC DNA]</scope>
    <source>
        <strain evidence="1 2">NKC220-2</strain>
    </source>
</reference>
<dbReference type="RefSeq" id="WP_138602626.1">
    <property type="nucleotide sequence ID" value="NZ_VCIA01000001.1"/>
</dbReference>
<accession>A0A5S3R7H8</accession>
<evidence type="ECO:0000313" key="2">
    <source>
        <dbReference type="Proteomes" id="UP000306980"/>
    </source>
</evidence>
<dbReference type="EMBL" id="VCIA01000001">
    <property type="protein sequence ID" value="TMN21833.1"/>
    <property type="molecule type" value="Genomic_DNA"/>
</dbReference>
<sequence length="61" mass="7396">MVRNQAIRDELKNQTVRTWELAEHLGVHETTLYRYLRKNLSREQKQRYLQAINEIAKSKAR</sequence>